<organism evidence="2">
    <name type="scientific">uncultured Gemmatimonadota bacterium</name>
    <dbReference type="NCBI Taxonomy" id="203437"/>
    <lineage>
        <taxon>Bacteria</taxon>
        <taxon>Pseudomonadati</taxon>
        <taxon>Gemmatimonadota</taxon>
        <taxon>environmental samples</taxon>
    </lineage>
</organism>
<dbReference type="EMBL" id="CADCTW010000003">
    <property type="protein sequence ID" value="CAA9296215.1"/>
    <property type="molecule type" value="Genomic_DNA"/>
</dbReference>
<dbReference type="AlphaFoldDB" id="A0A6J4K6C7"/>
<proteinExistence type="predicted"/>
<name>A0A6J4K6C7_9BACT</name>
<sequence>MERRREGTLTLSSDAGQGACFPVGGPSATFRPRTPLRRKTE</sequence>
<accession>A0A6J4K6C7</accession>
<feature type="region of interest" description="Disordered" evidence="1">
    <location>
        <begin position="1"/>
        <end position="41"/>
    </location>
</feature>
<reference evidence="2" key="1">
    <citation type="submission" date="2020-02" db="EMBL/GenBank/DDBJ databases">
        <authorList>
            <person name="Meier V. D."/>
        </authorList>
    </citation>
    <scope>NUCLEOTIDE SEQUENCE</scope>
    <source>
        <strain evidence="2">AVDCRST_MAG68</strain>
    </source>
</reference>
<gene>
    <name evidence="2" type="ORF">AVDCRST_MAG68-13</name>
</gene>
<protein>
    <submittedName>
        <fullName evidence="2">Uncharacterized protein</fullName>
    </submittedName>
</protein>
<evidence type="ECO:0000313" key="2">
    <source>
        <dbReference type="EMBL" id="CAA9296215.1"/>
    </source>
</evidence>
<evidence type="ECO:0000256" key="1">
    <source>
        <dbReference type="SAM" id="MobiDB-lite"/>
    </source>
</evidence>